<keyword evidence="5 9" id="KW-1133">Transmembrane helix</keyword>
<keyword evidence="7 9" id="KW-0472">Membrane</keyword>
<organism evidence="10 11">
    <name type="scientific">Nostoc paludosum FACHB-159</name>
    <dbReference type="NCBI Taxonomy" id="2692908"/>
    <lineage>
        <taxon>Bacteria</taxon>
        <taxon>Bacillati</taxon>
        <taxon>Cyanobacteriota</taxon>
        <taxon>Cyanophyceae</taxon>
        <taxon>Nostocales</taxon>
        <taxon>Nostocaceae</taxon>
        <taxon>Nostoc</taxon>
    </lineage>
</organism>
<evidence type="ECO:0000256" key="5">
    <source>
        <dbReference type="ARBA" id="ARBA00022989"/>
    </source>
</evidence>
<evidence type="ECO:0000256" key="4">
    <source>
        <dbReference type="ARBA" id="ARBA00022781"/>
    </source>
</evidence>
<keyword evidence="6" id="KW-0406">Ion transport</keyword>
<evidence type="ECO:0000256" key="9">
    <source>
        <dbReference type="SAM" id="Phobius"/>
    </source>
</evidence>
<sequence length="403" mass="46059">MKFLFATKNKLNDLANGLATSGLEDAYRAANAIRVIEVKHFGGDRIVLGANNGKTVTDYFQTQLERQLLMVRIGLTQFKLSSLFATPADEIQTINTNPKGIPERSNYQQEQDSLTIAKLKFIESVVSKYRTPSQPESPTIKAEVVAEQSKSNVRNTEPPEPINEVAPTNPLSPANLNRLDRIPKTQRGSFFQNFTNLGKEMSPEYEMEMLLELRKLRKQERTAIRWLLLLMIIPFIIQITCKTLIFTPLLDHSFDAHPQHIIINNELKEEALVEYSRAKEMLEMEQVLGFSPELSAQKQKEALQDIARDFYHEMGYKQQEGLANLLSDIFALLTFRDFQRINYSKKNKRQVFSRMIIILRGEKRGCRGQPLFSPSSMHEESIHLSSALKLNSLNKGCFVGMYV</sequence>
<evidence type="ECO:0000256" key="3">
    <source>
        <dbReference type="ARBA" id="ARBA00022692"/>
    </source>
</evidence>
<keyword evidence="4" id="KW-0375">Hydrogen ion transport</keyword>
<keyword evidence="3 9" id="KW-0812">Transmembrane</keyword>
<reference evidence="10 11" key="1">
    <citation type="journal article" date="2020" name="ISME J.">
        <title>Comparative genomics reveals insights into cyanobacterial evolution and habitat adaptation.</title>
        <authorList>
            <person name="Chen M.Y."/>
            <person name="Teng W.K."/>
            <person name="Zhao L."/>
            <person name="Hu C.X."/>
            <person name="Zhou Y.K."/>
            <person name="Han B.P."/>
            <person name="Song L.R."/>
            <person name="Shu W.S."/>
        </authorList>
    </citation>
    <scope>NUCLEOTIDE SEQUENCE [LARGE SCALE GENOMIC DNA]</scope>
    <source>
        <strain evidence="10 11">FACHB-159</strain>
    </source>
</reference>
<proteinExistence type="predicted"/>
<dbReference type="InterPro" id="IPR004282">
    <property type="entry name" value="CemA"/>
</dbReference>
<evidence type="ECO:0000313" key="10">
    <source>
        <dbReference type="EMBL" id="MBD2737807.1"/>
    </source>
</evidence>
<keyword evidence="2" id="KW-0813">Transport</keyword>
<dbReference type="PANTHER" id="PTHR33650">
    <property type="entry name" value="CHLOROPLAST ENVELOPE MEMBRANE PROTEIN-RELATED"/>
    <property type="match status" value="1"/>
</dbReference>
<feature type="region of interest" description="Disordered" evidence="8">
    <location>
        <begin position="146"/>
        <end position="175"/>
    </location>
</feature>
<dbReference type="Pfam" id="PF03040">
    <property type="entry name" value="CemA"/>
    <property type="match status" value="1"/>
</dbReference>
<dbReference type="EMBL" id="JACJTU010000037">
    <property type="protein sequence ID" value="MBD2737807.1"/>
    <property type="molecule type" value="Genomic_DNA"/>
</dbReference>
<protein>
    <submittedName>
        <fullName evidence="10">Uncharacterized protein</fullName>
    </submittedName>
</protein>
<keyword evidence="11" id="KW-1185">Reference proteome</keyword>
<dbReference type="RefSeq" id="WP_190958379.1">
    <property type="nucleotide sequence ID" value="NZ_JACJTU010000037.1"/>
</dbReference>
<feature type="transmembrane region" description="Helical" evidence="9">
    <location>
        <begin position="223"/>
        <end position="240"/>
    </location>
</feature>
<comment type="subcellular location">
    <subcellularLocation>
        <location evidence="1">Membrane</location>
        <topology evidence="1">Multi-pass membrane protein</topology>
    </subcellularLocation>
</comment>
<evidence type="ECO:0000256" key="7">
    <source>
        <dbReference type="ARBA" id="ARBA00023136"/>
    </source>
</evidence>
<dbReference type="Proteomes" id="UP000637383">
    <property type="component" value="Unassembled WGS sequence"/>
</dbReference>
<dbReference type="PANTHER" id="PTHR33650:SF2">
    <property type="entry name" value="CHLOROPLAST ENVELOPE MEMBRANE PROTEIN"/>
    <property type="match status" value="1"/>
</dbReference>
<evidence type="ECO:0000256" key="6">
    <source>
        <dbReference type="ARBA" id="ARBA00023065"/>
    </source>
</evidence>
<evidence type="ECO:0000256" key="2">
    <source>
        <dbReference type="ARBA" id="ARBA00022448"/>
    </source>
</evidence>
<name>A0ABR8KE27_9NOSO</name>
<comment type="caution">
    <text evidence="10">The sequence shown here is derived from an EMBL/GenBank/DDBJ whole genome shotgun (WGS) entry which is preliminary data.</text>
</comment>
<gene>
    <name evidence="10" type="ORF">H6H03_28620</name>
</gene>
<evidence type="ECO:0000256" key="8">
    <source>
        <dbReference type="SAM" id="MobiDB-lite"/>
    </source>
</evidence>
<feature type="non-terminal residue" evidence="10">
    <location>
        <position position="403"/>
    </location>
</feature>
<evidence type="ECO:0000313" key="11">
    <source>
        <dbReference type="Proteomes" id="UP000637383"/>
    </source>
</evidence>
<evidence type="ECO:0000256" key="1">
    <source>
        <dbReference type="ARBA" id="ARBA00004141"/>
    </source>
</evidence>
<accession>A0ABR8KE27</accession>